<name>A0ABR0SZT1_9HYPO</name>
<sequence>MPILQHATESSWRRPVEIIRRLLQALERKRGATGGRGRMPASRNTRVLVVGVAFKKGQSALYNSPGVTAIQSLLQDHHLDVEFADPLVDQEAILYVPRLDTSVNWTKEHLEKFDGILVTMDQVGLDMDLLDLLDGVVLHDYSPRLRSWVAL</sequence>
<dbReference type="PANTHER" id="PTHR43491">
    <property type="entry name" value="UDP-N-ACETYL-D-MANNOSAMINE DEHYDROGENASE"/>
    <property type="match status" value="1"/>
</dbReference>
<accession>A0ABR0SZT1</accession>
<dbReference type="Pfam" id="PF03720">
    <property type="entry name" value="UDPG_MGDP_dh_C"/>
    <property type="match status" value="1"/>
</dbReference>
<dbReference type="PANTHER" id="PTHR43491:SF2">
    <property type="entry name" value="UDP-N-ACETYL-D-MANNOSAMINE DEHYDROGENASE"/>
    <property type="match status" value="1"/>
</dbReference>
<dbReference type="InterPro" id="IPR028359">
    <property type="entry name" value="UDP_ManNAc/GlcNAc_DH"/>
</dbReference>
<dbReference type="Gene3D" id="3.40.50.720">
    <property type="entry name" value="NAD(P)-binding Rossmann-like Domain"/>
    <property type="match status" value="1"/>
</dbReference>
<gene>
    <name evidence="3" type="ORF">PT974_02987</name>
</gene>
<reference evidence="3 4" key="1">
    <citation type="submission" date="2024-01" db="EMBL/GenBank/DDBJ databases">
        <title>Complete genome of Cladobotryum mycophilum ATHUM6906.</title>
        <authorList>
            <person name="Christinaki A.C."/>
            <person name="Myridakis A.I."/>
            <person name="Kouvelis V.N."/>
        </authorList>
    </citation>
    <scope>NUCLEOTIDE SEQUENCE [LARGE SCALE GENOMIC DNA]</scope>
    <source>
        <strain evidence="3 4">ATHUM6906</strain>
    </source>
</reference>
<dbReference type="InterPro" id="IPR036220">
    <property type="entry name" value="UDP-Glc/GDP-Man_DH_C_sf"/>
</dbReference>
<feature type="domain" description="UDP-glucose/GDP-mannose dehydrogenase C-terminal" evidence="2">
    <location>
        <begin position="48"/>
        <end position="123"/>
    </location>
</feature>
<proteinExistence type="inferred from homology"/>
<dbReference type="EMBL" id="JAVFKD010000002">
    <property type="protein sequence ID" value="KAK5997623.1"/>
    <property type="molecule type" value="Genomic_DNA"/>
</dbReference>
<dbReference type="SUPFAM" id="SSF52413">
    <property type="entry name" value="UDP-glucose/GDP-mannose dehydrogenase C-terminal domain"/>
    <property type="match status" value="1"/>
</dbReference>
<protein>
    <recommendedName>
        <fullName evidence="2">UDP-glucose/GDP-mannose dehydrogenase C-terminal domain-containing protein</fullName>
    </recommendedName>
</protein>
<dbReference type="InterPro" id="IPR014027">
    <property type="entry name" value="UDP-Glc/GDP-Man_DH_C"/>
</dbReference>
<evidence type="ECO:0000313" key="4">
    <source>
        <dbReference type="Proteomes" id="UP001338125"/>
    </source>
</evidence>
<evidence type="ECO:0000313" key="3">
    <source>
        <dbReference type="EMBL" id="KAK5997623.1"/>
    </source>
</evidence>
<keyword evidence="4" id="KW-1185">Reference proteome</keyword>
<organism evidence="3 4">
    <name type="scientific">Cladobotryum mycophilum</name>
    <dbReference type="NCBI Taxonomy" id="491253"/>
    <lineage>
        <taxon>Eukaryota</taxon>
        <taxon>Fungi</taxon>
        <taxon>Dikarya</taxon>
        <taxon>Ascomycota</taxon>
        <taxon>Pezizomycotina</taxon>
        <taxon>Sordariomycetes</taxon>
        <taxon>Hypocreomycetidae</taxon>
        <taxon>Hypocreales</taxon>
        <taxon>Hypocreaceae</taxon>
        <taxon>Cladobotryum</taxon>
    </lineage>
</organism>
<comment type="similarity">
    <text evidence="1">Belongs to the UDP-glucose/GDP-mannose dehydrogenase family.</text>
</comment>
<dbReference type="Proteomes" id="UP001338125">
    <property type="component" value="Unassembled WGS sequence"/>
</dbReference>
<comment type="caution">
    <text evidence="3">The sequence shown here is derived from an EMBL/GenBank/DDBJ whole genome shotgun (WGS) entry which is preliminary data.</text>
</comment>
<evidence type="ECO:0000259" key="2">
    <source>
        <dbReference type="Pfam" id="PF03720"/>
    </source>
</evidence>
<evidence type="ECO:0000256" key="1">
    <source>
        <dbReference type="ARBA" id="ARBA00006601"/>
    </source>
</evidence>